<keyword evidence="1" id="KW-0547">Nucleotide-binding</keyword>
<dbReference type="SUPFAM" id="SSF52540">
    <property type="entry name" value="P-loop containing nucleoside triphosphate hydrolases"/>
    <property type="match status" value="1"/>
</dbReference>
<dbReference type="Proteomes" id="UP001594351">
    <property type="component" value="Unassembled WGS sequence"/>
</dbReference>
<reference evidence="4 5" key="1">
    <citation type="submission" date="2024-09" db="EMBL/GenBank/DDBJ databases">
        <title>Laminarin stimulates single cell rates of sulfate reduction while oxygen inhibits transcriptomic activity in coastal marine sediment.</title>
        <authorList>
            <person name="Lindsay M."/>
            <person name="Orcutt B."/>
            <person name="Emerson D."/>
            <person name="Stepanauskas R."/>
            <person name="D'Angelo T."/>
        </authorList>
    </citation>
    <scope>NUCLEOTIDE SEQUENCE [LARGE SCALE GENOMIC DNA]</scope>
    <source>
        <strain evidence="4">SAG AM-311-K15</strain>
    </source>
</reference>
<gene>
    <name evidence="4" type="ORF">ACFL27_01950</name>
</gene>
<name>A0ABV6YRW6_UNCC1</name>
<evidence type="ECO:0000313" key="5">
    <source>
        <dbReference type="Proteomes" id="UP001594351"/>
    </source>
</evidence>
<dbReference type="Pfam" id="PF01656">
    <property type="entry name" value="CbiA"/>
    <property type="match status" value="1"/>
</dbReference>
<evidence type="ECO:0000259" key="3">
    <source>
        <dbReference type="Pfam" id="PF01656"/>
    </source>
</evidence>
<proteinExistence type="predicted"/>
<keyword evidence="5" id="KW-1185">Reference proteome</keyword>
<evidence type="ECO:0000313" key="4">
    <source>
        <dbReference type="EMBL" id="MFC1848947.1"/>
    </source>
</evidence>
<dbReference type="InterPro" id="IPR002586">
    <property type="entry name" value="CobQ/CobB/MinD/ParA_Nub-bd_dom"/>
</dbReference>
<keyword evidence="2" id="KW-0067">ATP-binding</keyword>
<evidence type="ECO:0000256" key="2">
    <source>
        <dbReference type="ARBA" id="ARBA00022840"/>
    </source>
</evidence>
<dbReference type="InterPro" id="IPR050625">
    <property type="entry name" value="ParA/MinD_ATPase"/>
</dbReference>
<sequence length="410" mass="47404">MRILTVSSGKGGVGKTSFAINFALNLSRHGSTILIDLDTGTSSIRNSLDVPITRDLYHFFRKGYSLEQCVATLDKRIDPKNRFPKFGFIAGPKRMIEEITNFDERRRHYLIDSINSLKAKYVVLDLKAGLDANVLDFLPYSNTGILIFTPHLPAATMAASDMVKAVLFKKLRNIFTAGSPVYAEIGAGPEFYYRINELIDKVEDVYDDEFENLDAFLVWLYERLGDHRLVQLISNTVEYFRTYFVLNMFNEVKESYDRAVKPFVTNIVQNVSSRINIVNLGWIKKSKKIHEANCNSVPVLLYDDVFRKRKKSAPEIEFDIMLKSLRRDKRKRRKIPSTYIRSDPTTQLKRQLDTLEDMHTQTNDVKIEQNFDYITSRALYLLQGRRISDFGDSQLFKRGEILDILFKRGQ</sequence>
<feature type="domain" description="CobQ/CobB/MinD/ParA nucleotide binding" evidence="3">
    <location>
        <begin position="5"/>
        <end position="295"/>
    </location>
</feature>
<dbReference type="Gene3D" id="3.40.50.300">
    <property type="entry name" value="P-loop containing nucleotide triphosphate hydrolases"/>
    <property type="match status" value="1"/>
</dbReference>
<dbReference type="PANTHER" id="PTHR43384">
    <property type="entry name" value="SEPTUM SITE-DETERMINING PROTEIN MIND HOMOLOG, CHLOROPLASTIC-RELATED"/>
    <property type="match status" value="1"/>
</dbReference>
<comment type="caution">
    <text evidence="4">The sequence shown here is derived from an EMBL/GenBank/DDBJ whole genome shotgun (WGS) entry which is preliminary data.</text>
</comment>
<dbReference type="InterPro" id="IPR027417">
    <property type="entry name" value="P-loop_NTPase"/>
</dbReference>
<organism evidence="4 5">
    <name type="scientific">candidate division CSSED10-310 bacterium</name>
    <dbReference type="NCBI Taxonomy" id="2855610"/>
    <lineage>
        <taxon>Bacteria</taxon>
        <taxon>Bacteria division CSSED10-310</taxon>
    </lineage>
</organism>
<dbReference type="PANTHER" id="PTHR43384:SF6">
    <property type="entry name" value="SEPTUM SITE-DETERMINING PROTEIN MIND HOMOLOG, CHLOROPLASTIC"/>
    <property type="match status" value="1"/>
</dbReference>
<accession>A0ABV6YRW6</accession>
<dbReference type="EMBL" id="JBHPBY010000014">
    <property type="protein sequence ID" value="MFC1848947.1"/>
    <property type="molecule type" value="Genomic_DNA"/>
</dbReference>
<protein>
    <submittedName>
        <fullName evidence="4">P-loop NTPase</fullName>
    </submittedName>
</protein>
<evidence type="ECO:0000256" key="1">
    <source>
        <dbReference type="ARBA" id="ARBA00022741"/>
    </source>
</evidence>